<feature type="region of interest" description="Disordered" evidence="1">
    <location>
        <begin position="48"/>
        <end position="73"/>
    </location>
</feature>
<dbReference type="AlphaFoldDB" id="S3D3J8"/>
<keyword evidence="3" id="KW-1185">Reference proteome</keyword>
<gene>
    <name evidence="2" type="ORF">GLAREA_02554</name>
</gene>
<reference evidence="2 3" key="1">
    <citation type="journal article" date="2013" name="BMC Genomics">
        <title>Genomics-driven discovery of the pneumocandin biosynthetic gene cluster in the fungus Glarea lozoyensis.</title>
        <authorList>
            <person name="Chen L."/>
            <person name="Yue Q."/>
            <person name="Zhang X."/>
            <person name="Xiang M."/>
            <person name="Wang C."/>
            <person name="Li S."/>
            <person name="Che Y."/>
            <person name="Ortiz-Lopez F.J."/>
            <person name="Bills G.F."/>
            <person name="Liu X."/>
            <person name="An Z."/>
        </authorList>
    </citation>
    <scope>NUCLEOTIDE SEQUENCE [LARGE SCALE GENOMIC DNA]</scope>
    <source>
        <strain evidence="3">ATCC 20868 / MF5171</strain>
    </source>
</reference>
<protein>
    <submittedName>
        <fullName evidence="2">Uncharacterized protein</fullName>
    </submittedName>
</protein>
<name>S3D3J8_GLAL2</name>
<proteinExistence type="predicted"/>
<dbReference type="EMBL" id="KE145370">
    <property type="protein sequence ID" value="EPE26641.1"/>
    <property type="molecule type" value="Genomic_DNA"/>
</dbReference>
<dbReference type="GeneID" id="19461611"/>
<dbReference type="Proteomes" id="UP000016922">
    <property type="component" value="Unassembled WGS sequence"/>
</dbReference>
<organism evidence="2 3">
    <name type="scientific">Glarea lozoyensis (strain ATCC 20868 / MF5171)</name>
    <dbReference type="NCBI Taxonomy" id="1116229"/>
    <lineage>
        <taxon>Eukaryota</taxon>
        <taxon>Fungi</taxon>
        <taxon>Dikarya</taxon>
        <taxon>Ascomycota</taxon>
        <taxon>Pezizomycotina</taxon>
        <taxon>Leotiomycetes</taxon>
        <taxon>Helotiales</taxon>
        <taxon>Helotiaceae</taxon>
        <taxon>Glarea</taxon>
    </lineage>
</organism>
<evidence type="ECO:0000313" key="3">
    <source>
        <dbReference type="Proteomes" id="UP000016922"/>
    </source>
</evidence>
<sequence length="138" mass="14998">MPIQTIRAGNVGQHKGKYSDTSPVPKPLILSFCSEGVVKAGTNIELEPESTKGLPRDDHFVTGSKQVRGSRSPVRAEAWTVGHHGSNHNVAHAMQLEWKCADASQKITIGRNPTILIREGPREPSILTKGKKLGTENK</sequence>
<dbReference type="KEGG" id="glz:GLAREA_02554"/>
<feature type="region of interest" description="Disordered" evidence="1">
    <location>
        <begin position="1"/>
        <end position="22"/>
    </location>
</feature>
<evidence type="ECO:0000256" key="1">
    <source>
        <dbReference type="SAM" id="MobiDB-lite"/>
    </source>
</evidence>
<evidence type="ECO:0000313" key="2">
    <source>
        <dbReference type="EMBL" id="EPE26641.1"/>
    </source>
</evidence>
<accession>S3D3J8</accession>
<dbReference type="HOGENOM" id="CLU_1855452_0_0_1"/>
<dbReference type="RefSeq" id="XP_008085831.1">
    <property type="nucleotide sequence ID" value="XM_008087640.1"/>
</dbReference>